<gene>
    <name evidence="2" type="ordered locus">Ctha_0139</name>
</gene>
<reference evidence="2 3" key="1">
    <citation type="submission" date="2008-06" db="EMBL/GenBank/DDBJ databases">
        <title>Complete sequence of Chloroherpeton thalassium ATCC 35110.</title>
        <authorList>
            <consortium name="US DOE Joint Genome Institute"/>
            <person name="Lucas S."/>
            <person name="Copeland A."/>
            <person name="Lapidus A."/>
            <person name="Glavina del Rio T."/>
            <person name="Dalin E."/>
            <person name="Tice H."/>
            <person name="Bruce D."/>
            <person name="Goodwin L."/>
            <person name="Pitluck S."/>
            <person name="Schmutz J."/>
            <person name="Larimer F."/>
            <person name="Land M."/>
            <person name="Hauser L."/>
            <person name="Kyrpides N."/>
            <person name="Mikhailova N."/>
            <person name="Liu Z."/>
            <person name="Li T."/>
            <person name="Zhao F."/>
            <person name="Overmann J."/>
            <person name="Bryant D.A."/>
            <person name="Richardson P."/>
        </authorList>
    </citation>
    <scope>NUCLEOTIDE SEQUENCE [LARGE SCALE GENOMIC DNA]</scope>
    <source>
        <strain evidence="3">ATCC 35110 / GB-78</strain>
    </source>
</reference>
<dbReference type="RefSeq" id="WP_012498694.1">
    <property type="nucleotide sequence ID" value="NC_011026.1"/>
</dbReference>
<dbReference type="AlphaFoldDB" id="B3QSW7"/>
<dbReference type="eggNOG" id="COG0526">
    <property type="taxonomic scope" value="Bacteria"/>
</dbReference>
<feature type="domain" description="Thioredoxin" evidence="1">
    <location>
        <begin position="3"/>
        <end position="84"/>
    </location>
</feature>
<dbReference type="SUPFAM" id="SSF52833">
    <property type="entry name" value="Thioredoxin-like"/>
    <property type="match status" value="1"/>
</dbReference>
<dbReference type="Gene3D" id="3.40.30.10">
    <property type="entry name" value="Glutaredoxin"/>
    <property type="match status" value="1"/>
</dbReference>
<dbReference type="HOGENOM" id="CLU_2380995_0_0_10"/>
<dbReference type="InterPro" id="IPR013766">
    <property type="entry name" value="Thioredoxin_domain"/>
</dbReference>
<dbReference type="PANTHER" id="PTHR45663">
    <property type="entry name" value="GEO12009P1"/>
    <property type="match status" value="1"/>
</dbReference>
<dbReference type="InterPro" id="IPR036249">
    <property type="entry name" value="Thioredoxin-like_sf"/>
</dbReference>
<proteinExistence type="predicted"/>
<dbReference type="Pfam" id="PF00085">
    <property type="entry name" value="Thioredoxin"/>
    <property type="match status" value="1"/>
</dbReference>
<dbReference type="STRING" id="517418.Ctha_0139"/>
<organism evidence="2 3">
    <name type="scientific">Chloroherpeton thalassium (strain ATCC 35110 / GB-78)</name>
    <dbReference type="NCBI Taxonomy" id="517418"/>
    <lineage>
        <taxon>Bacteria</taxon>
        <taxon>Pseudomonadati</taxon>
        <taxon>Chlorobiota</taxon>
        <taxon>Chlorobiia</taxon>
        <taxon>Chlorobiales</taxon>
        <taxon>Chloroherpetonaceae</taxon>
        <taxon>Chloroherpeton</taxon>
    </lineage>
</organism>
<sequence length="94" mass="10841">MAELVLCVFTHPACPRCPAAVEMAWRLSEEFRDMKLKTVKLENKEGLSFAQKLHVKTIPTMIFFKNGKEEKRFVGLPKPEELKAEFVRLSDTET</sequence>
<dbReference type="OrthoDB" id="6398367at2"/>
<dbReference type="EMBL" id="CP001100">
    <property type="protein sequence ID" value="ACF12610.1"/>
    <property type="molecule type" value="Genomic_DNA"/>
</dbReference>
<dbReference type="Proteomes" id="UP000001208">
    <property type="component" value="Chromosome"/>
</dbReference>
<evidence type="ECO:0000313" key="2">
    <source>
        <dbReference type="EMBL" id="ACF12610.1"/>
    </source>
</evidence>
<dbReference type="PANTHER" id="PTHR45663:SF11">
    <property type="entry name" value="GEO12009P1"/>
    <property type="match status" value="1"/>
</dbReference>
<dbReference type="GO" id="GO:0005737">
    <property type="term" value="C:cytoplasm"/>
    <property type="evidence" value="ECO:0007669"/>
    <property type="project" value="TreeGrafter"/>
</dbReference>
<evidence type="ECO:0000259" key="1">
    <source>
        <dbReference type="Pfam" id="PF00085"/>
    </source>
</evidence>
<dbReference type="KEGG" id="cts:Ctha_0139"/>
<accession>B3QSW7</accession>
<dbReference type="GO" id="GO:0015035">
    <property type="term" value="F:protein-disulfide reductase activity"/>
    <property type="evidence" value="ECO:0007669"/>
    <property type="project" value="TreeGrafter"/>
</dbReference>
<protein>
    <submittedName>
        <fullName evidence="2">Thioredoxin</fullName>
    </submittedName>
</protein>
<name>B3QSW7_CHLT3</name>
<dbReference type="CDD" id="cd02947">
    <property type="entry name" value="TRX_family"/>
    <property type="match status" value="1"/>
</dbReference>
<evidence type="ECO:0000313" key="3">
    <source>
        <dbReference type="Proteomes" id="UP000001208"/>
    </source>
</evidence>
<keyword evidence="3" id="KW-1185">Reference proteome</keyword>